<evidence type="ECO:0000313" key="2">
    <source>
        <dbReference type="Proteomes" id="UP000499080"/>
    </source>
</evidence>
<protein>
    <submittedName>
        <fullName evidence="1">Uncharacterized protein</fullName>
    </submittedName>
</protein>
<sequence>MMIIYIIDLDVNVYIVELNSHVPSHLSFAVKKGPNSAKEDLYEVLSQRLRGIVVILFDRALAEILLQRCRTDLHPFGKIMSGRLKAECCDVHGLV</sequence>
<dbReference type="Proteomes" id="UP000499080">
    <property type="component" value="Unassembled WGS sequence"/>
</dbReference>
<accession>A0A4Y2FUM5</accession>
<proteinExistence type="predicted"/>
<reference evidence="1 2" key="1">
    <citation type="journal article" date="2019" name="Sci. Rep.">
        <title>Orb-weaving spider Araneus ventricosus genome elucidates the spidroin gene catalogue.</title>
        <authorList>
            <person name="Kono N."/>
            <person name="Nakamura H."/>
            <person name="Ohtoshi R."/>
            <person name="Moran D.A.P."/>
            <person name="Shinohara A."/>
            <person name="Yoshida Y."/>
            <person name="Fujiwara M."/>
            <person name="Mori M."/>
            <person name="Tomita M."/>
            <person name="Arakawa K."/>
        </authorList>
    </citation>
    <scope>NUCLEOTIDE SEQUENCE [LARGE SCALE GENOMIC DNA]</scope>
</reference>
<evidence type="ECO:0000313" key="1">
    <source>
        <dbReference type="EMBL" id="GBM44727.1"/>
    </source>
</evidence>
<name>A0A4Y2FUM5_ARAVE</name>
<dbReference type="AlphaFoldDB" id="A0A4Y2FUM5"/>
<organism evidence="1 2">
    <name type="scientific">Araneus ventricosus</name>
    <name type="common">Orbweaver spider</name>
    <name type="synonym">Epeira ventricosa</name>
    <dbReference type="NCBI Taxonomy" id="182803"/>
    <lineage>
        <taxon>Eukaryota</taxon>
        <taxon>Metazoa</taxon>
        <taxon>Ecdysozoa</taxon>
        <taxon>Arthropoda</taxon>
        <taxon>Chelicerata</taxon>
        <taxon>Arachnida</taxon>
        <taxon>Araneae</taxon>
        <taxon>Araneomorphae</taxon>
        <taxon>Entelegynae</taxon>
        <taxon>Araneoidea</taxon>
        <taxon>Araneidae</taxon>
        <taxon>Araneus</taxon>
    </lineage>
</organism>
<dbReference type="EMBL" id="BGPR01001074">
    <property type="protein sequence ID" value="GBM44727.1"/>
    <property type="molecule type" value="Genomic_DNA"/>
</dbReference>
<keyword evidence="2" id="KW-1185">Reference proteome</keyword>
<comment type="caution">
    <text evidence="1">The sequence shown here is derived from an EMBL/GenBank/DDBJ whole genome shotgun (WGS) entry which is preliminary data.</text>
</comment>
<gene>
    <name evidence="1" type="ORF">AVEN_103192_1</name>
</gene>